<evidence type="ECO:0000313" key="3">
    <source>
        <dbReference type="EMBL" id="CAD7090005.1"/>
    </source>
</evidence>
<gene>
    <name evidence="3" type="ORF">HERILL_LOCUS12520</name>
</gene>
<protein>
    <submittedName>
        <fullName evidence="3">Uncharacterized protein</fullName>
    </submittedName>
</protein>
<evidence type="ECO:0000313" key="4">
    <source>
        <dbReference type="Proteomes" id="UP000594454"/>
    </source>
</evidence>
<keyword evidence="1" id="KW-0175">Coiled coil</keyword>
<organism evidence="3 4">
    <name type="scientific">Hermetia illucens</name>
    <name type="common">Black soldier fly</name>
    <dbReference type="NCBI Taxonomy" id="343691"/>
    <lineage>
        <taxon>Eukaryota</taxon>
        <taxon>Metazoa</taxon>
        <taxon>Ecdysozoa</taxon>
        <taxon>Arthropoda</taxon>
        <taxon>Hexapoda</taxon>
        <taxon>Insecta</taxon>
        <taxon>Pterygota</taxon>
        <taxon>Neoptera</taxon>
        <taxon>Endopterygota</taxon>
        <taxon>Diptera</taxon>
        <taxon>Brachycera</taxon>
        <taxon>Stratiomyomorpha</taxon>
        <taxon>Stratiomyidae</taxon>
        <taxon>Hermetiinae</taxon>
        <taxon>Hermetia</taxon>
    </lineage>
</organism>
<dbReference type="AlphaFoldDB" id="A0A7R8YZ09"/>
<sequence length="496" mass="57691">MTNKGDPGAGVPLTRVNVKFLDLEIEALRKKIQLYKKTSIEDKEQIRYLSAPPPDADYEHLQTIANQKFQIYLKIGNTLKENQRLIEEINEDFRTFKAATHLKSCIECGEIIFEMRKLRAKFNMYIDFKKNQERFKKNCDLLVRNVGSKVFDFLKNVRDTSSHVQEQRDLIARELKKKLSNEAFRIGWQTLSGNTQRYLRAKMNNIDLQNYTFMTLQQRRPEPRVKSKTSKESKASKIGFQEILVKLREISNLRKRIDNVTKEIAQARKQNRERKSSEPITGPLIFLSTEAEAKYSAELQPVRHEFQPRRSRPQYAINRYNLIQTQIAQMNLAKEEIMNRAKMVTNFRRNPANLLKKCIEAKFQSEELHSFLATVYDLSRKPPPVESTVELQQSITRLDFRFGSESTLVNVDFSSKSKLQMEEDSDEILSNLTVATDQTSYSGSSVLSRRASVLFDVESDPEELNYLYELKEEDEMEELEETPLHTEISIGASMDV</sequence>
<accession>A0A7R8YZ09</accession>
<proteinExistence type="predicted"/>
<evidence type="ECO:0000256" key="1">
    <source>
        <dbReference type="SAM" id="Coils"/>
    </source>
</evidence>
<reference evidence="3 4" key="1">
    <citation type="submission" date="2020-11" db="EMBL/GenBank/DDBJ databases">
        <authorList>
            <person name="Wallbank WR R."/>
            <person name="Pardo Diaz C."/>
            <person name="Kozak K."/>
            <person name="Martin S."/>
            <person name="Jiggins C."/>
            <person name="Moest M."/>
            <person name="Warren A I."/>
            <person name="Generalovic N T."/>
            <person name="Byers J.R.P. K."/>
            <person name="Montejo-Kovacevich G."/>
            <person name="Yen C E."/>
        </authorList>
    </citation>
    <scope>NUCLEOTIDE SEQUENCE [LARGE SCALE GENOMIC DNA]</scope>
</reference>
<dbReference type="EMBL" id="LR899013">
    <property type="protein sequence ID" value="CAD7090005.1"/>
    <property type="molecule type" value="Genomic_DNA"/>
</dbReference>
<dbReference type="Proteomes" id="UP000594454">
    <property type="component" value="Chromosome 5"/>
</dbReference>
<evidence type="ECO:0000256" key="2">
    <source>
        <dbReference type="SAM" id="MobiDB-lite"/>
    </source>
</evidence>
<feature type="coiled-coil region" evidence="1">
    <location>
        <begin position="250"/>
        <end position="277"/>
    </location>
</feature>
<dbReference type="InParanoid" id="A0A7R8YZ09"/>
<name>A0A7R8YZ09_HERIL</name>
<keyword evidence="4" id="KW-1185">Reference proteome</keyword>
<feature type="region of interest" description="Disordered" evidence="2">
    <location>
        <begin position="474"/>
        <end position="496"/>
    </location>
</feature>